<evidence type="ECO:0000313" key="2">
    <source>
        <dbReference type="Proteomes" id="UP000503349"/>
    </source>
</evidence>
<reference evidence="1 2" key="1">
    <citation type="submission" date="2019-02" db="EMBL/GenBank/DDBJ databases">
        <title>Opniocepnalus argus genome.</title>
        <authorList>
            <person name="Zhou C."/>
            <person name="Xiao S."/>
        </authorList>
    </citation>
    <scope>NUCLEOTIDE SEQUENCE [LARGE SCALE GENOMIC DNA]</scope>
    <source>
        <strain evidence="1">OARG1902GOOAL</strain>
        <tissue evidence="1">Muscle</tissue>
    </source>
</reference>
<accession>A0A6G1QR01</accession>
<proteinExistence type="predicted"/>
<gene>
    <name evidence="1" type="ORF">EXN66_Car020841</name>
</gene>
<dbReference type="Proteomes" id="UP000503349">
    <property type="component" value="Chromosome 21"/>
</dbReference>
<name>A0A6G1QR01_CHAAH</name>
<sequence>MKHKEDNKSNVRHVCQMVYIVCYMDPILAEKKKCVYVFECLHSGMLLSSRVSLSHKHTHTLTLVVKALVKLS</sequence>
<evidence type="ECO:0000313" key="1">
    <source>
        <dbReference type="EMBL" id="KAF3705150.1"/>
    </source>
</evidence>
<keyword evidence="2" id="KW-1185">Reference proteome</keyword>
<reference evidence="2" key="2">
    <citation type="submission" date="2019-02" db="EMBL/GenBank/DDBJ databases">
        <title>Opniocepnalus argus Var Kimnra genome.</title>
        <authorList>
            <person name="Zhou C."/>
            <person name="Xiao S."/>
        </authorList>
    </citation>
    <scope>NUCLEOTIDE SEQUENCE [LARGE SCALE GENOMIC DNA]</scope>
</reference>
<organism evidence="1 2">
    <name type="scientific">Channa argus</name>
    <name type="common">Northern snakehead</name>
    <name type="synonym">Ophicephalus argus</name>
    <dbReference type="NCBI Taxonomy" id="215402"/>
    <lineage>
        <taxon>Eukaryota</taxon>
        <taxon>Metazoa</taxon>
        <taxon>Chordata</taxon>
        <taxon>Craniata</taxon>
        <taxon>Vertebrata</taxon>
        <taxon>Euteleostomi</taxon>
        <taxon>Actinopterygii</taxon>
        <taxon>Neopterygii</taxon>
        <taxon>Teleostei</taxon>
        <taxon>Neoteleostei</taxon>
        <taxon>Acanthomorphata</taxon>
        <taxon>Anabantaria</taxon>
        <taxon>Anabantiformes</taxon>
        <taxon>Channoidei</taxon>
        <taxon>Channidae</taxon>
        <taxon>Channa</taxon>
    </lineage>
</organism>
<dbReference type="EMBL" id="CM015732">
    <property type="protein sequence ID" value="KAF3705150.1"/>
    <property type="molecule type" value="Genomic_DNA"/>
</dbReference>
<protein>
    <submittedName>
        <fullName evidence="1">Uncharacterized protein</fullName>
    </submittedName>
</protein>
<dbReference type="AlphaFoldDB" id="A0A6G1QR01"/>